<evidence type="ECO:0000256" key="1">
    <source>
        <dbReference type="ARBA" id="ARBA00022729"/>
    </source>
</evidence>
<dbReference type="OMA" id="WIDLHIT"/>
<protein>
    <recommendedName>
        <fullName evidence="6">Ig-like domain-containing protein</fullName>
    </recommendedName>
</protein>
<dbReference type="Pfam" id="PF07686">
    <property type="entry name" value="V-set"/>
    <property type="match status" value="1"/>
</dbReference>
<reference evidence="8" key="1">
    <citation type="journal article" date="2016" name="Nature">
        <title>Genome evolution in the allotetraploid frog Xenopus laevis.</title>
        <authorList>
            <person name="Session A.M."/>
            <person name="Uno Y."/>
            <person name="Kwon T."/>
            <person name="Chapman J.A."/>
            <person name="Toyoda A."/>
            <person name="Takahashi S."/>
            <person name="Fukui A."/>
            <person name="Hikosaka A."/>
            <person name="Suzuki A."/>
            <person name="Kondo M."/>
            <person name="van Heeringen S.J."/>
            <person name="Quigley I."/>
            <person name="Heinz S."/>
            <person name="Ogino H."/>
            <person name="Ochi H."/>
            <person name="Hellsten U."/>
            <person name="Lyons J.B."/>
            <person name="Simakov O."/>
            <person name="Putnam N."/>
            <person name="Stites J."/>
            <person name="Kuroki Y."/>
            <person name="Tanaka T."/>
            <person name="Michiue T."/>
            <person name="Watanabe M."/>
            <person name="Bogdanovic O."/>
            <person name="Lister R."/>
            <person name="Georgiou G."/>
            <person name="Paranjpe S.S."/>
            <person name="van Kruijsbergen I."/>
            <person name="Shu S."/>
            <person name="Carlson J."/>
            <person name="Kinoshita T."/>
            <person name="Ohta Y."/>
            <person name="Mawaribuchi S."/>
            <person name="Jenkins J."/>
            <person name="Grimwood J."/>
            <person name="Schmutz J."/>
            <person name="Mitros T."/>
            <person name="Mozaffari S.V."/>
            <person name="Suzuki Y."/>
            <person name="Haramoto Y."/>
            <person name="Yamamoto T.S."/>
            <person name="Takagi C."/>
            <person name="Heald R."/>
            <person name="Miller K."/>
            <person name="Haudenschild C."/>
            <person name="Kitzman J."/>
            <person name="Nakayama T."/>
            <person name="Izutsu Y."/>
            <person name="Robert J."/>
            <person name="Fortriede J."/>
            <person name="Burns K."/>
            <person name="Lotay V."/>
            <person name="Karimi K."/>
            <person name="Yasuoka Y."/>
            <person name="Dichmann D.S."/>
            <person name="Flajnik M.F."/>
            <person name="Houston D.W."/>
            <person name="Shendure J."/>
            <person name="DuPasquier L."/>
            <person name="Vize P.D."/>
            <person name="Zorn A.M."/>
            <person name="Ito M."/>
            <person name="Marcotte E.M."/>
            <person name="Wallingford J.B."/>
            <person name="Ito Y."/>
            <person name="Asashima M."/>
            <person name="Ueno N."/>
            <person name="Matsuda Y."/>
            <person name="Veenstra G.J."/>
            <person name="Fujiyama A."/>
            <person name="Harland R.M."/>
            <person name="Taira M."/>
            <person name="Rokhsar D.S."/>
        </authorList>
    </citation>
    <scope>NUCLEOTIDE SEQUENCE [LARGE SCALE GENOMIC DNA]</scope>
    <source>
        <strain evidence="8">J</strain>
    </source>
</reference>
<keyword evidence="2" id="KW-0325">Glycoprotein</keyword>
<dbReference type="InterPro" id="IPR036179">
    <property type="entry name" value="Ig-like_dom_sf"/>
</dbReference>
<dbReference type="EMBL" id="CM004478">
    <property type="protein sequence ID" value="OCT73030.1"/>
    <property type="molecule type" value="Genomic_DNA"/>
</dbReference>
<sequence>MERYLLPALFSVWINLIHGIKIQPIPEYPVVNQPVTLSVSDISGTIISFSWYKGSSISNSYLILTYNSTSNPVQTPGPQYIPHSSGLPNGSLHILELSTSNRGNYIVQIQPGSQTSQYINLPVYVPVTKPKISANNQRPQKDEEVTLTCTASNAERFLWSRISGKIPSGVKFNSNNSTMTISRLTLSDSGKYQCDVMNPISKDFSDHYTLSLYCVCADPPVGVLAGIICGTIAGIALIACATFLLYKRFILPVRQVQTGHQVNSQSSEMYSNVIGGPKGQNPTGESTYTGLQHPSDHNYCDLNIGQKRKK</sequence>
<dbReference type="SUPFAM" id="SSF48726">
    <property type="entry name" value="Immunoglobulin"/>
    <property type="match status" value="2"/>
</dbReference>
<feature type="signal peptide" evidence="5">
    <location>
        <begin position="1"/>
        <end position="19"/>
    </location>
</feature>
<keyword evidence="4" id="KW-0472">Membrane</keyword>
<accession>A0A974CGN2</accession>
<dbReference type="InterPro" id="IPR003598">
    <property type="entry name" value="Ig_sub2"/>
</dbReference>
<evidence type="ECO:0000259" key="6">
    <source>
        <dbReference type="PROSITE" id="PS50835"/>
    </source>
</evidence>
<dbReference type="PANTHER" id="PTHR44427">
    <property type="entry name" value="CARCINOEMBRYONIC ANTIGEN-RELATED CELL ADHESION MOLECULE 19"/>
    <property type="match status" value="1"/>
</dbReference>
<dbReference type="InterPro" id="IPR007110">
    <property type="entry name" value="Ig-like_dom"/>
</dbReference>
<dbReference type="InterPro" id="IPR050831">
    <property type="entry name" value="CEA_cell_adhesion"/>
</dbReference>
<dbReference type="PROSITE" id="PS50835">
    <property type="entry name" value="IG_LIKE"/>
    <property type="match status" value="1"/>
</dbReference>
<dbReference type="Gene3D" id="2.60.40.10">
    <property type="entry name" value="Immunoglobulins"/>
    <property type="match status" value="2"/>
</dbReference>
<dbReference type="SMART" id="SM00408">
    <property type="entry name" value="IGc2"/>
    <property type="match status" value="1"/>
</dbReference>
<dbReference type="AlphaFoldDB" id="A0A974CGN2"/>
<evidence type="ECO:0000256" key="5">
    <source>
        <dbReference type="SAM" id="SignalP"/>
    </source>
</evidence>
<evidence type="ECO:0000313" key="7">
    <source>
        <dbReference type="EMBL" id="OCT73030.1"/>
    </source>
</evidence>
<keyword evidence="4" id="KW-1133">Transmembrane helix</keyword>
<feature type="chain" id="PRO_5037547576" description="Ig-like domain-containing protein" evidence="5">
    <location>
        <begin position="20"/>
        <end position="310"/>
    </location>
</feature>
<proteinExistence type="inferred from homology"/>
<dbReference type="SMART" id="SM00409">
    <property type="entry name" value="IG"/>
    <property type="match status" value="2"/>
</dbReference>
<evidence type="ECO:0000256" key="4">
    <source>
        <dbReference type="SAM" id="Phobius"/>
    </source>
</evidence>
<evidence type="ECO:0000313" key="8">
    <source>
        <dbReference type="Proteomes" id="UP000694892"/>
    </source>
</evidence>
<feature type="domain" description="Ig-like" evidence="6">
    <location>
        <begin position="130"/>
        <end position="211"/>
    </location>
</feature>
<dbReference type="InterPro" id="IPR013783">
    <property type="entry name" value="Ig-like_fold"/>
</dbReference>
<dbReference type="InterPro" id="IPR013106">
    <property type="entry name" value="Ig_V-set"/>
</dbReference>
<dbReference type="Proteomes" id="UP000694892">
    <property type="component" value="Chromosome 7L"/>
</dbReference>
<comment type="similarity">
    <text evidence="3">Belongs to the immunoglobulin superfamily. CEA family.</text>
</comment>
<dbReference type="Pfam" id="PF13927">
    <property type="entry name" value="Ig_3"/>
    <property type="match status" value="1"/>
</dbReference>
<name>A0A974CGN2_XENLA</name>
<organism evidence="7 8">
    <name type="scientific">Xenopus laevis</name>
    <name type="common">African clawed frog</name>
    <dbReference type="NCBI Taxonomy" id="8355"/>
    <lineage>
        <taxon>Eukaryota</taxon>
        <taxon>Metazoa</taxon>
        <taxon>Chordata</taxon>
        <taxon>Craniata</taxon>
        <taxon>Vertebrata</taxon>
        <taxon>Euteleostomi</taxon>
        <taxon>Amphibia</taxon>
        <taxon>Batrachia</taxon>
        <taxon>Anura</taxon>
        <taxon>Pipoidea</taxon>
        <taxon>Pipidae</taxon>
        <taxon>Xenopodinae</taxon>
        <taxon>Xenopus</taxon>
        <taxon>Xenopus</taxon>
    </lineage>
</organism>
<evidence type="ECO:0000256" key="3">
    <source>
        <dbReference type="ARBA" id="ARBA00038222"/>
    </source>
</evidence>
<dbReference type="InterPro" id="IPR003599">
    <property type="entry name" value="Ig_sub"/>
</dbReference>
<keyword evidence="4" id="KW-0812">Transmembrane</keyword>
<evidence type="ECO:0000256" key="2">
    <source>
        <dbReference type="ARBA" id="ARBA00023180"/>
    </source>
</evidence>
<dbReference type="PANTHER" id="PTHR44427:SF28">
    <property type="entry name" value="CARCINOEMBRYONIC ANTIGEN-RELATED CELL ADHESION MOLECULE 2 ISOFORM X1"/>
    <property type="match status" value="1"/>
</dbReference>
<feature type="transmembrane region" description="Helical" evidence="4">
    <location>
        <begin position="221"/>
        <end position="246"/>
    </location>
</feature>
<gene>
    <name evidence="7" type="ORF">XELAEV_18036009mg</name>
</gene>
<keyword evidence="1 5" id="KW-0732">Signal</keyword>